<evidence type="ECO:0000313" key="4">
    <source>
        <dbReference type="Proteomes" id="UP001165366"/>
    </source>
</evidence>
<dbReference type="EMBL" id="JAKLWS010000030">
    <property type="protein sequence ID" value="MCG2590309.1"/>
    <property type="molecule type" value="Genomic_DNA"/>
</dbReference>
<reference evidence="3" key="1">
    <citation type="submission" date="2022-01" db="EMBL/GenBank/DDBJ databases">
        <authorList>
            <person name="Wang Y."/>
        </authorList>
    </citation>
    <scope>NUCLEOTIDE SEQUENCE</scope>
    <source>
        <strain evidence="3">WB101</strain>
    </source>
</reference>
<dbReference type="Pfam" id="PF04264">
    <property type="entry name" value="YceI"/>
    <property type="match status" value="1"/>
</dbReference>
<feature type="signal peptide" evidence="1">
    <location>
        <begin position="1"/>
        <end position="24"/>
    </location>
</feature>
<dbReference type="SUPFAM" id="SSF101874">
    <property type="entry name" value="YceI-like"/>
    <property type="match status" value="1"/>
</dbReference>
<evidence type="ECO:0000259" key="2">
    <source>
        <dbReference type="SMART" id="SM00867"/>
    </source>
</evidence>
<protein>
    <submittedName>
        <fullName evidence="3">YceI family protein</fullName>
    </submittedName>
</protein>
<proteinExistence type="predicted"/>
<dbReference type="PANTHER" id="PTHR34406">
    <property type="entry name" value="PROTEIN YCEI"/>
    <property type="match status" value="1"/>
</dbReference>
<keyword evidence="4" id="KW-1185">Reference proteome</keyword>
<dbReference type="Proteomes" id="UP001165366">
    <property type="component" value="Unassembled WGS sequence"/>
</dbReference>
<dbReference type="InterPro" id="IPR036761">
    <property type="entry name" value="TTHA0802/YceI-like_sf"/>
</dbReference>
<reference evidence="3" key="2">
    <citation type="submission" date="2024-05" db="EMBL/GenBank/DDBJ databases">
        <title>Rhodohalobacter halophilus gen. nov., sp. nov., a moderately halophilic member of the family Balneolaceae.</title>
        <authorList>
            <person name="Xia J."/>
        </authorList>
    </citation>
    <scope>NUCLEOTIDE SEQUENCE</scope>
    <source>
        <strain evidence="3">WB101</strain>
    </source>
</reference>
<dbReference type="RefSeq" id="WP_237855682.1">
    <property type="nucleotide sequence ID" value="NZ_JAKLWS010000030.1"/>
</dbReference>
<feature type="domain" description="Lipid/polyisoprenoid-binding YceI-like" evidence="2">
    <location>
        <begin position="34"/>
        <end position="202"/>
    </location>
</feature>
<feature type="chain" id="PRO_5047017526" evidence="1">
    <location>
        <begin position="25"/>
        <end position="211"/>
    </location>
</feature>
<dbReference type="Gene3D" id="2.40.128.110">
    <property type="entry name" value="Lipid/polyisoprenoid-binding, YceI-like"/>
    <property type="match status" value="1"/>
</dbReference>
<name>A0ABS9KHH7_9BACT</name>
<keyword evidence="1" id="KW-0732">Signal</keyword>
<organism evidence="3 4">
    <name type="scientific">Rhodohalobacter sulfatireducens</name>
    <dbReference type="NCBI Taxonomy" id="2911366"/>
    <lineage>
        <taxon>Bacteria</taxon>
        <taxon>Pseudomonadati</taxon>
        <taxon>Balneolota</taxon>
        <taxon>Balneolia</taxon>
        <taxon>Balneolales</taxon>
        <taxon>Balneolaceae</taxon>
        <taxon>Rhodohalobacter</taxon>
    </lineage>
</organism>
<gene>
    <name evidence="3" type="ORF">L6773_17160</name>
</gene>
<accession>A0ABS9KHH7</accession>
<dbReference type="InterPro" id="IPR007372">
    <property type="entry name" value="Lipid/polyisoprenoid-bd_YceI"/>
</dbReference>
<comment type="caution">
    <text evidence="3">The sequence shown here is derived from an EMBL/GenBank/DDBJ whole genome shotgun (WGS) entry which is preliminary data.</text>
</comment>
<dbReference type="SMART" id="SM00867">
    <property type="entry name" value="YceI"/>
    <property type="match status" value="1"/>
</dbReference>
<evidence type="ECO:0000256" key="1">
    <source>
        <dbReference type="SAM" id="SignalP"/>
    </source>
</evidence>
<evidence type="ECO:0000313" key="3">
    <source>
        <dbReference type="EMBL" id="MCG2590309.1"/>
    </source>
</evidence>
<dbReference type="PANTHER" id="PTHR34406:SF1">
    <property type="entry name" value="PROTEIN YCEI"/>
    <property type="match status" value="1"/>
</dbReference>
<sequence>MKVVQKTIITLFAILMLAASQAFATDGNSILVDEWNIDTAHSNINFTITHFFTPVDGSFEEYSSEINFDPSDLENSSINVTIPVSSINTENERRDNHLKSEDFFNASEWPNIQFESNEIEQTGDNQFVAHGELTIRDVTREFELPFELLGVMDHPMQEGKKVAGITASAQLNRTDYGVGVGDWAATAVVGDEVNIQLNLELTAPKDDMASN</sequence>